<reference evidence="1 2" key="1">
    <citation type="submission" date="2020-06" db="EMBL/GenBank/DDBJ databases">
        <authorList>
            <person name="Li R."/>
            <person name="Bekaert M."/>
        </authorList>
    </citation>
    <scope>NUCLEOTIDE SEQUENCE [LARGE SCALE GENOMIC DNA]</scope>
    <source>
        <strain evidence="2">wild</strain>
    </source>
</reference>
<dbReference type="OrthoDB" id="6088167at2759"/>
<protein>
    <recommendedName>
        <fullName evidence="3">OB domain-containing protein</fullName>
    </recommendedName>
</protein>
<accession>A0A6J8EK22</accession>
<dbReference type="Gene3D" id="2.40.50.140">
    <property type="entry name" value="Nucleic acid-binding proteins"/>
    <property type="match status" value="1"/>
</dbReference>
<evidence type="ECO:0000313" key="2">
    <source>
        <dbReference type="Proteomes" id="UP000507470"/>
    </source>
</evidence>
<organism evidence="1 2">
    <name type="scientific">Mytilus coruscus</name>
    <name type="common">Sea mussel</name>
    <dbReference type="NCBI Taxonomy" id="42192"/>
    <lineage>
        <taxon>Eukaryota</taxon>
        <taxon>Metazoa</taxon>
        <taxon>Spiralia</taxon>
        <taxon>Lophotrochozoa</taxon>
        <taxon>Mollusca</taxon>
        <taxon>Bivalvia</taxon>
        <taxon>Autobranchia</taxon>
        <taxon>Pteriomorphia</taxon>
        <taxon>Mytilida</taxon>
        <taxon>Mytiloidea</taxon>
        <taxon>Mytilidae</taxon>
        <taxon>Mytilinae</taxon>
        <taxon>Mytilus</taxon>
    </lineage>
</organism>
<dbReference type="SUPFAM" id="SSF50249">
    <property type="entry name" value="Nucleic acid-binding proteins"/>
    <property type="match status" value="1"/>
</dbReference>
<dbReference type="Proteomes" id="UP000507470">
    <property type="component" value="Unassembled WGS sequence"/>
</dbReference>
<evidence type="ECO:0000313" key="1">
    <source>
        <dbReference type="EMBL" id="CAC5420283.1"/>
    </source>
</evidence>
<sequence>MFTIAKLKEQSSNTPYRVPIKVQTVSVGTTNTYIRDGQKKSATTIGFADQTGVIKGQCYDSSKLTTIKENSSVMIRNYIFRDSTIIITSATKVNVTSGVGDIDPIHRSQAAELSRPPPPPAVVSIEKAKKTTADTSVSVRGKVIRVDAVLERVTQRTQETIKLKQIYIQDGTGEVKVSMWRQLAETSIEVGKTFVSEQHKVVIDGFYKEEDDIILVCKQDDVYSDYKCPLHALREVVSDEEQAETVIEGMIPFNAVIVVSGNNTISSVTMD</sequence>
<dbReference type="EMBL" id="CACVKT020009086">
    <property type="protein sequence ID" value="CAC5420283.1"/>
    <property type="molecule type" value="Genomic_DNA"/>
</dbReference>
<gene>
    <name evidence="1" type="ORF">MCOR_52519</name>
</gene>
<dbReference type="InterPro" id="IPR012340">
    <property type="entry name" value="NA-bd_OB-fold"/>
</dbReference>
<evidence type="ECO:0008006" key="3">
    <source>
        <dbReference type="Google" id="ProtNLM"/>
    </source>
</evidence>
<proteinExistence type="predicted"/>
<dbReference type="AlphaFoldDB" id="A0A6J8EK22"/>
<name>A0A6J8EK22_MYTCO</name>
<keyword evidence="2" id="KW-1185">Reference proteome</keyword>